<dbReference type="EMBL" id="BAABCR010000013">
    <property type="protein sequence ID" value="GAA4027168.1"/>
    <property type="molecule type" value="Genomic_DNA"/>
</dbReference>
<organism evidence="3 4">
    <name type="scientific">Flavobacterium cheonhonense</name>
    <dbReference type="NCBI Taxonomy" id="706185"/>
    <lineage>
        <taxon>Bacteria</taxon>
        <taxon>Pseudomonadati</taxon>
        <taxon>Bacteroidota</taxon>
        <taxon>Flavobacteriia</taxon>
        <taxon>Flavobacteriales</taxon>
        <taxon>Flavobacteriaceae</taxon>
        <taxon>Flavobacterium</taxon>
    </lineage>
</organism>
<reference evidence="4" key="1">
    <citation type="journal article" date="2019" name="Int. J. Syst. Evol. Microbiol.">
        <title>The Global Catalogue of Microorganisms (GCM) 10K type strain sequencing project: providing services to taxonomists for standard genome sequencing and annotation.</title>
        <authorList>
            <consortium name="The Broad Institute Genomics Platform"/>
            <consortium name="The Broad Institute Genome Sequencing Center for Infectious Disease"/>
            <person name="Wu L."/>
            <person name="Ma J."/>
        </authorList>
    </citation>
    <scope>NUCLEOTIDE SEQUENCE [LARGE SCALE GENOMIC DNA]</scope>
    <source>
        <strain evidence="4">JCM 17064</strain>
    </source>
</reference>
<protein>
    <recommendedName>
        <fullName evidence="5">SinR family protein</fullName>
    </recommendedName>
</protein>
<evidence type="ECO:0008006" key="5">
    <source>
        <dbReference type="Google" id="ProtNLM"/>
    </source>
</evidence>
<evidence type="ECO:0000256" key="1">
    <source>
        <dbReference type="ARBA" id="ARBA00022722"/>
    </source>
</evidence>
<sequence length="91" mass="10492">MALYSITYDLSNPGRDYDTLTGAIKKYGFWWHQTGSVWLISANNTSTAVIRDYLKQFIDRNDKLFVAKLSGEWAAVGFTQEEYDWIKSKNA</sequence>
<evidence type="ECO:0000313" key="3">
    <source>
        <dbReference type="EMBL" id="GAA4027168.1"/>
    </source>
</evidence>
<name>A0ABP7TJZ3_9FLAO</name>
<accession>A0ABP7TJZ3</accession>
<dbReference type="Proteomes" id="UP001500968">
    <property type="component" value="Unassembled WGS sequence"/>
</dbReference>
<keyword evidence="1" id="KW-0540">Nuclease</keyword>
<gene>
    <name evidence="3" type="ORF">GCM10022386_08160</name>
</gene>
<dbReference type="RefSeq" id="WP_324690450.1">
    <property type="nucleotide sequence ID" value="NZ_BAABCR010000013.1"/>
</dbReference>
<proteinExistence type="predicted"/>
<dbReference type="SUPFAM" id="SSF143430">
    <property type="entry name" value="TTP0101/SSO1404-like"/>
    <property type="match status" value="1"/>
</dbReference>
<keyword evidence="2" id="KW-0378">Hydrolase</keyword>
<dbReference type="InterPro" id="IPR019199">
    <property type="entry name" value="Virulence_VapD/CRISPR_Cas2"/>
</dbReference>
<evidence type="ECO:0000256" key="2">
    <source>
        <dbReference type="ARBA" id="ARBA00022801"/>
    </source>
</evidence>
<evidence type="ECO:0000313" key="4">
    <source>
        <dbReference type="Proteomes" id="UP001500968"/>
    </source>
</evidence>
<dbReference type="Pfam" id="PF09827">
    <property type="entry name" value="CRISPR_Cas2"/>
    <property type="match status" value="1"/>
</dbReference>
<comment type="caution">
    <text evidence="3">The sequence shown here is derived from an EMBL/GenBank/DDBJ whole genome shotgun (WGS) entry which is preliminary data.</text>
</comment>
<keyword evidence="4" id="KW-1185">Reference proteome</keyword>